<feature type="non-terminal residue" evidence="1">
    <location>
        <position position="1"/>
    </location>
</feature>
<sequence length="138" mass="15591">GVSKEDIEDFWLSERPRLFNPPEIIEKILKYEQAHANEVVVSKALVDSGLIVAPFDGMVTFEALTEIFTSEEYRRTVGVESMKNFERGGQMFSANFAIIIDNQSERVPSFPRTGKLNQWTGMVRLGKGQLSVYRGTSL</sequence>
<dbReference type="EMBL" id="KN831966">
    <property type="protein sequence ID" value="KIO05521.1"/>
    <property type="molecule type" value="Genomic_DNA"/>
</dbReference>
<accession>A0A0C3PC02</accession>
<dbReference type="Proteomes" id="UP000054217">
    <property type="component" value="Unassembled WGS sequence"/>
</dbReference>
<dbReference type="AlphaFoldDB" id="A0A0C3PC02"/>
<proteinExistence type="predicted"/>
<evidence type="ECO:0000313" key="2">
    <source>
        <dbReference type="Proteomes" id="UP000054217"/>
    </source>
</evidence>
<reference evidence="2" key="2">
    <citation type="submission" date="2015-01" db="EMBL/GenBank/DDBJ databases">
        <title>Evolutionary Origins and Diversification of the Mycorrhizal Mutualists.</title>
        <authorList>
            <consortium name="DOE Joint Genome Institute"/>
            <consortium name="Mycorrhizal Genomics Consortium"/>
            <person name="Kohler A."/>
            <person name="Kuo A."/>
            <person name="Nagy L.G."/>
            <person name="Floudas D."/>
            <person name="Copeland A."/>
            <person name="Barry K.W."/>
            <person name="Cichocki N."/>
            <person name="Veneault-Fourrey C."/>
            <person name="LaButti K."/>
            <person name="Lindquist E.A."/>
            <person name="Lipzen A."/>
            <person name="Lundell T."/>
            <person name="Morin E."/>
            <person name="Murat C."/>
            <person name="Riley R."/>
            <person name="Ohm R."/>
            <person name="Sun H."/>
            <person name="Tunlid A."/>
            <person name="Henrissat B."/>
            <person name="Grigoriev I.V."/>
            <person name="Hibbett D.S."/>
            <person name="Martin F."/>
        </authorList>
    </citation>
    <scope>NUCLEOTIDE SEQUENCE [LARGE SCALE GENOMIC DNA]</scope>
    <source>
        <strain evidence="2">Marx 270</strain>
    </source>
</reference>
<organism evidence="1 2">
    <name type="scientific">Pisolithus tinctorius Marx 270</name>
    <dbReference type="NCBI Taxonomy" id="870435"/>
    <lineage>
        <taxon>Eukaryota</taxon>
        <taxon>Fungi</taxon>
        <taxon>Dikarya</taxon>
        <taxon>Basidiomycota</taxon>
        <taxon>Agaricomycotina</taxon>
        <taxon>Agaricomycetes</taxon>
        <taxon>Agaricomycetidae</taxon>
        <taxon>Boletales</taxon>
        <taxon>Sclerodermatineae</taxon>
        <taxon>Pisolithaceae</taxon>
        <taxon>Pisolithus</taxon>
    </lineage>
</organism>
<keyword evidence="2" id="KW-1185">Reference proteome</keyword>
<protein>
    <submittedName>
        <fullName evidence="1">Uncharacterized protein</fullName>
    </submittedName>
</protein>
<dbReference type="STRING" id="870435.A0A0C3PC02"/>
<dbReference type="InParanoid" id="A0A0C3PC02"/>
<dbReference type="HOGENOM" id="CLU_115019_3_2_1"/>
<evidence type="ECO:0000313" key="1">
    <source>
        <dbReference type="EMBL" id="KIO05521.1"/>
    </source>
</evidence>
<gene>
    <name evidence="1" type="ORF">M404DRAFT_140678</name>
</gene>
<reference evidence="1 2" key="1">
    <citation type="submission" date="2014-04" db="EMBL/GenBank/DDBJ databases">
        <authorList>
            <consortium name="DOE Joint Genome Institute"/>
            <person name="Kuo A."/>
            <person name="Kohler A."/>
            <person name="Costa M.D."/>
            <person name="Nagy L.G."/>
            <person name="Floudas D."/>
            <person name="Copeland A."/>
            <person name="Barry K.W."/>
            <person name="Cichocki N."/>
            <person name="Veneault-Fourrey C."/>
            <person name="LaButti K."/>
            <person name="Lindquist E.A."/>
            <person name="Lipzen A."/>
            <person name="Lundell T."/>
            <person name="Morin E."/>
            <person name="Murat C."/>
            <person name="Sun H."/>
            <person name="Tunlid A."/>
            <person name="Henrissat B."/>
            <person name="Grigoriev I.V."/>
            <person name="Hibbett D.S."/>
            <person name="Martin F."/>
            <person name="Nordberg H.P."/>
            <person name="Cantor M.N."/>
            <person name="Hua S.X."/>
        </authorList>
    </citation>
    <scope>NUCLEOTIDE SEQUENCE [LARGE SCALE GENOMIC DNA]</scope>
    <source>
        <strain evidence="1 2">Marx 270</strain>
    </source>
</reference>
<name>A0A0C3PC02_PISTI</name>
<dbReference type="OrthoDB" id="10352222at2759"/>